<organism evidence="3 4">
    <name type="scientific">Trematosphaeria pertusa</name>
    <dbReference type="NCBI Taxonomy" id="390896"/>
    <lineage>
        <taxon>Eukaryota</taxon>
        <taxon>Fungi</taxon>
        <taxon>Dikarya</taxon>
        <taxon>Ascomycota</taxon>
        <taxon>Pezizomycotina</taxon>
        <taxon>Dothideomycetes</taxon>
        <taxon>Pleosporomycetidae</taxon>
        <taxon>Pleosporales</taxon>
        <taxon>Massarineae</taxon>
        <taxon>Trematosphaeriaceae</taxon>
        <taxon>Trematosphaeria</taxon>
    </lineage>
</organism>
<name>A0A6A6I116_9PLEO</name>
<accession>A0A6A6I116</accession>
<dbReference type="AlphaFoldDB" id="A0A6A6I116"/>
<protein>
    <recommendedName>
        <fullName evidence="2">Luciferase domain-containing protein</fullName>
    </recommendedName>
</protein>
<dbReference type="OrthoDB" id="5358398at2759"/>
<keyword evidence="4" id="KW-1185">Reference proteome</keyword>
<feature type="domain" description="Luciferase" evidence="2">
    <location>
        <begin position="161"/>
        <end position="224"/>
    </location>
</feature>
<reference evidence="3" key="1">
    <citation type="journal article" date="2020" name="Stud. Mycol.">
        <title>101 Dothideomycetes genomes: a test case for predicting lifestyles and emergence of pathogens.</title>
        <authorList>
            <person name="Haridas S."/>
            <person name="Albert R."/>
            <person name="Binder M."/>
            <person name="Bloem J."/>
            <person name="Labutti K."/>
            <person name="Salamov A."/>
            <person name="Andreopoulos B."/>
            <person name="Baker S."/>
            <person name="Barry K."/>
            <person name="Bills G."/>
            <person name="Bluhm B."/>
            <person name="Cannon C."/>
            <person name="Castanera R."/>
            <person name="Culley D."/>
            <person name="Daum C."/>
            <person name="Ezra D."/>
            <person name="Gonzalez J."/>
            <person name="Henrissat B."/>
            <person name="Kuo A."/>
            <person name="Liang C."/>
            <person name="Lipzen A."/>
            <person name="Lutzoni F."/>
            <person name="Magnuson J."/>
            <person name="Mondo S."/>
            <person name="Nolan M."/>
            <person name="Ohm R."/>
            <person name="Pangilinan J."/>
            <person name="Park H.-J."/>
            <person name="Ramirez L."/>
            <person name="Alfaro M."/>
            <person name="Sun H."/>
            <person name="Tritt A."/>
            <person name="Yoshinaga Y."/>
            <person name="Zwiers L.-H."/>
            <person name="Turgeon B."/>
            <person name="Goodwin S."/>
            <person name="Spatafora J."/>
            <person name="Crous P."/>
            <person name="Grigoriev I."/>
        </authorList>
    </citation>
    <scope>NUCLEOTIDE SEQUENCE</scope>
    <source>
        <strain evidence="3">CBS 122368</strain>
    </source>
</reference>
<proteinExistence type="predicted"/>
<sequence length="236" mass="25536">MATQLQWLIAGLALASAAFWYDFKSWQRFGTGGTPPTLRGYLKIRRWGLYLSLFQRQNLFDASPIPNTGPSYLSPSTLPPRPGPRPATTRWTLPQRQHRTPITPGASALLASLMHDVAASPAYAPYISTGPSKTEGGTGAAIYVKPDVEGMNPDAGKIFYEVAHVHPSDSSLHVYLAPRDARLVVQSGWGVRFPVPWLAPSSWVMVWAPRDEGEVGVVRGIVGAGVSFAVGRGVSE</sequence>
<dbReference type="PANTHER" id="PTHR38695">
    <property type="entry name" value="AMINO ACID PERMEASE_ SLC12A DOMAIN-CONTAINING PROTEIN"/>
    <property type="match status" value="1"/>
</dbReference>
<evidence type="ECO:0000256" key="1">
    <source>
        <dbReference type="SAM" id="SignalP"/>
    </source>
</evidence>
<evidence type="ECO:0000313" key="4">
    <source>
        <dbReference type="Proteomes" id="UP000800094"/>
    </source>
</evidence>
<gene>
    <name evidence="3" type="ORF">BU26DRAFT_436408</name>
</gene>
<keyword evidence="1" id="KW-0732">Signal</keyword>
<dbReference type="InterPro" id="IPR048273">
    <property type="entry name" value="Luciferase"/>
</dbReference>
<dbReference type="GeneID" id="54577508"/>
<feature type="signal peptide" evidence="1">
    <location>
        <begin position="1"/>
        <end position="17"/>
    </location>
</feature>
<evidence type="ECO:0000313" key="3">
    <source>
        <dbReference type="EMBL" id="KAF2243966.1"/>
    </source>
</evidence>
<dbReference type="Pfam" id="PF17648">
    <property type="entry name" value="Luciferase"/>
    <property type="match status" value="1"/>
</dbReference>
<dbReference type="EMBL" id="ML987204">
    <property type="protein sequence ID" value="KAF2243966.1"/>
    <property type="molecule type" value="Genomic_DNA"/>
</dbReference>
<evidence type="ECO:0000259" key="2">
    <source>
        <dbReference type="Pfam" id="PF17648"/>
    </source>
</evidence>
<feature type="chain" id="PRO_5025358136" description="Luciferase domain-containing protein" evidence="1">
    <location>
        <begin position="18"/>
        <end position="236"/>
    </location>
</feature>
<dbReference type="InterPro" id="IPR040841">
    <property type="entry name" value="Luciferase_dom"/>
</dbReference>
<dbReference type="PANTHER" id="PTHR38695:SF1">
    <property type="entry name" value="AMINO ACID PERMEASE_ SLC12A DOMAIN-CONTAINING PROTEIN"/>
    <property type="match status" value="1"/>
</dbReference>
<dbReference type="Proteomes" id="UP000800094">
    <property type="component" value="Unassembled WGS sequence"/>
</dbReference>
<dbReference type="RefSeq" id="XP_033678970.1">
    <property type="nucleotide sequence ID" value="XM_033824178.1"/>
</dbReference>